<dbReference type="EMBL" id="BMKM01000017">
    <property type="protein sequence ID" value="GGE35066.1"/>
    <property type="molecule type" value="Genomic_DNA"/>
</dbReference>
<accession>A0A8H9G3B8</accession>
<reference evidence="1" key="1">
    <citation type="journal article" date="2014" name="Int. J. Syst. Evol. Microbiol.">
        <title>Complete genome sequence of Corynebacterium casei LMG S-19264T (=DSM 44701T), isolated from a smear-ripened cheese.</title>
        <authorList>
            <consortium name="US DOE Joint Genome Institute (JGI-PGF)"/>
            <person name="Walter F."/>
            <person name="Albersmeier A."/>
            <person name="Kalinowski J."/>
            <person name="Ruckert C."/>
        </authorList>
    </citation>
    <scope>NUCLEOTIDE SEQUENCE</scope>
    <source>
        <strain evidence="1">CGMCC 1.15966</strain>
    </source>
</reference>
<comment type="caution">
    <text evidence="1">The sequence shown here is derived from an EMBL/GenBank/DDBJ whole genome shotgun (WGS) entry which is preliminary data.</text>
</comment>
<dbReference type="Proteomes" id="UP000614460">
    <property type="component" value="Unassembled WGS sequence"/>
</dbReference>
<protein>
    <submittedName>
        <fullName evidence="1">Uncharacterized protein</fullName>
    </submittedName>
</protein>
<gene>
    <name evidence="1" type="ORF">GCM10011516_35820</name>
</gene>
<organism evidence="1 2">
    <name type="scientific">Sphingobacterium cellulitidis</name>
    <dbReference type="NCBI Taxonomy" id="1768011"/>
    <lineage>
        <taxon>Bacteria</taxon>
        <taxon>Pseudomonadati</taxon>
        <taxon>Bacteroidota</taxon>
        <taxon>Sphingobacteriia</taxon>
        <taxon>Sphingobacteriales</taxon>
        <taxon>Sphingobacteriaceae</taxon>
        <taxon>Sphingobacterium</taxon>
    </lineage>
</organism>
<dbReference type="AlphaFoldDB" id="A0A8H9G3B8"/>
<proteinExistence type="predicted"/>
<evidence type="ECO:0000313" key="2">
    <source>
        <dbReference type="Proteomes" id="UP000614460"/>
    </source>
</evidence>
<reference evidence="1" key="2">
    <citation type="submission" date="2020-09" db="EMBL/GenBank/DDBJ databases">
        <authorList>
            <person name="Sun Q."/>
            <person name="Zhou Y."/>
        </authorList>
    </citation>
    <scope>NUCLEOTIDE SEQUENCE</scope>
    <source>
        <strain evidence="1">CGMCC 1.15966</strain>
    </source>
</reference>
<evidence type="ECO:0000313" key="1">
    <source>
        <dbReference type="EMBL" id="GGE35066.1"/>
    </source>
</evidence>
<name>A0A8H9G3B8_9SPHI</name>
<sequence length="62" mass="7185">MKILLESISQIIQLVRTSTIKFPGKAVMLIQYISLIVDIMKQWYSMNRKDGNGPQIKNVSFR</sequence>
<keyword evidence="2" id="KW-1185">Reference proteome</keyword>